<feature type="non-terminal residue" evidence="1">
    <location>
        <position position="1"/>
    </location>
</feature>
<keyword evidence="2" id="KW-1185">Reference proteome</keyword>
<evidence type="ECO:0000313" key="2">
    <source>
        <dbReference type="Proteomes" id="UP000823775"/>
    </source>
</evidence>
<dbReference type="EMBL" id="JACEIK010004001">
    <property type="protein sequence ID" value="MCD9643811.1"/>
    <property type="molecule type" value="Genomic_DNA"/>
</dbReference>
<comment type="caution">
    <text evidence="1">The sequence shown here is derived from an EMBL/GenBank/DDBJ whole genome shotgun (WGS) entry which is preliminary data.</text>
</comment>
<dbReference type="Proteomes" id="UP000823775">
    <property type="component" value="Unassembled WGS sequence"/>
</dbReference>
<gene>
    <name evidence="1" type="ORF">HAX54_031657</name>
</gene>
<reference evidence="1 2" key="1">
    <citation type="journal article" date="2021" name="BMC Genomics">
        <title>Datura genome reveals duplications of psychoactive alkaloid biosynthetic genes and high mutation rate following tissue culture.</title>
        <authorList>
            <person name="Rajewski A."/>
            <person name="Carter-House D."/>
            <person name="Stajich J."/>
            <person name="Litt A."/>
        </authorList>
    </citation>
    <scope>NUCLEOTIDE SEQUENCE [LARGE SCALE GENOMIC DNA]</scope>
    <source>
        <strain evidence="1">AR-01</strain>
    </source>
</reference>
<name>A0ABS8V9E3_DATST</name>
<evidence type="ECO:0000313" key="1">
    <source>
        <dbReference type="EMBL" id="MCD9643811.1"/>
    </source>
</evidence>
<organism evidence="1 2">
    <name type="scientific">Datura stramonium</name>
    <name type="common">Jimsonweed</name>
    <name type="synonym">Common thornapple</name>
    <dbReference type="NCBI Taxonomy" id="4076"/>
    <lineage>
        <taxon>Eukaryota</taxon>
        <taxon>Viridiplantae</taxon>
        <taxon>Streptophyta</taxon>
        <taxon>Embryophyta</taxon>
        <taxon>Tracheophyta</taxon>
        <taxon>Spermatophyta</taxon>
        <taxon>Magnoliopsida</taxon>
        <taxon>eudicotyledons</taxon>
        <taxon>Gunneridae</taxon>
        <taxon>Pentapetalae</taxon>
        <taxon>asterids</taxon>
        <taxon>lamiids</taxon>
        <taxon>Solanales</taxon>
        <taxon>Solanaceae</taxon>
        <taxon>Solanoideae</taxon>
        <taxon>Datureae</taxon>
        <taxon>Datura</taxon>
    </lineage>
</organism>
<accession>A0ABS8V9E3</accession>
<sequence>PIGHATTMLDTSLRPQSTRTQYGPHGLYTWNSMCPSRPLLIELNMALTSSIGGAIADLNSFVDAANMALTVSI</sequence>
<protein>
    <submittedName>
        <fullName evidence="1">Uncharacterized protein</fullName>
    </submittedName>
</protein>
<proteinExistence type="predicted"/>